<keyword evidence="2" id="KW-0812">Transmembrane</keyword>
<keyword evidence="2" id="KW-0472">Membrane</keyword>
<gene>
    <name evidence="3" type="ORF">OKIOD_LOCUS10359</name>
</gene>
<feature type="region of interest" description="Disordered" evidence="1">
    <location>
        <begin position="84"/>
        <end position="108"/>
    </location>
</feature>
<feature type="transmembrane region" description="Helical" evidence="2">
    <location>
        <begin position="496"/>
        <end position="516"/>
    </location>
</feature>
<feature type="transmembrane region" description="Helical" evidence="2">
    <location>
        <begin position="604"/>
        <end position="626"/>
    </location>
</feature>
<dbReference type="Proteomes" id="UP001158576">
    <property type="component" value="Chromosome 1"/>
</dbReference>
<evidence type="ECO:0000313" key="4">
    <source>
        <dbReference type="Proteomes" id="UP001158576"/>
    </source>
</evidence>
<reference evidence="3 4" key="1">
    <citation type="submission" date="2021-04" db="EMBL/GenBank/DDBJ databases">
        <authorList>
            <person name="Bliznina A."/>
        </authorList>
    </citation>
    <scope>NUCLEOTIDE SEQUENCE [LARGE SCALE GENOMIC DNA]</scope>
</reference>
<evidence type="ECO:0000313" key="3">
    <source>
        <dbReference type="EMBL" id="CAG5104842.1"/>
    </source>
</evidence>
<dbReference type="PANTHER" id="PTHR20948:SF2">
    <property type="entry name" value="TRANSMEMBRANE PROTEIN 164"/>
    <property type="match status" value="1"/>
</dbReference>
<organism evidence="3 4">
    <name type="scientific">Oikopleura dioica</name>
    <name type="common">Tunicate</name>
    <dbReference type="NCBI Taxonomy" id="34765"/>
    <lineage>
        <taxon>Eukaryota</taxon>
        <taxon>Metazoa</taxon>
        <taxon>Chordata</taxon>
        <taxon>Tunicata</taxon>
        <taxon>Appendicularia</taxon>
        <taxon>Copelata</taxon>
        <taxon>Oikopleuridae</taxon>
        <taxon>Oikopleura</taxon>
    </lineage>
</organism>
<proteinExistence type="predicted"/>
<keyword evidence="2" id="KW-1133">Transmembrane helix</keyword>
<sequence>MNSSFNSKQIGRLEECSFTTLQLRLRNDYGKESAAIAAIDGEYGTSHRSGGLGLYLGYPTAVAGEGTNTVETLRNSNWEYLSSHPNSFKSETSTNPDKATEPSTEEALEQSTLPHFDISQCNSTADCTIFVDDSPIAPTTNAYSGPITSSKSYSVSVDILCDSSMGVDNDWKNIIRFGDGMEIAYVSDGHADAAYDYLVRNFFFVDTASCSDPCDELVNCFNIVNSCAIAPAQDNLLATVPAALSYKASSEVFCDHSAPTNSEYTSVLRLGAGPNYGAPGDRTFLLLREPSGHQIHFAINHPDNIPTWAHQIYTDVPCVDGQWSTYTIEVTDAGNGQVNYVASVDGSIVMSGSYASSGSKSTGNLTAYVADNWEVFYGGVDMSYENREGGAECASESSLKTRAWEVLLVTGLSYLQFKFAEERCRKYYLENESELNAKKIESSSRRQIMLLILAMTWGMEIAFKLVEGKLIFLLNPCHLFTALQLYFLAGKPSKTMHILFQAHVPVVFGAFLAMILPDTDSRLLPLQREVYWVQHMLIWIIPAYLAPLGGVFRIEKDWSWTWLGLSFLQMYHSIVLQGFSLLFSTNLNHMLCAHKFDPFKNFNYRIFANGYCLFLCWLHSGLYSYVFKGIKGVSQDGTAQIEDKKQTVKAD</sequence>
<evidence type="ECO:0000256" key="2">
    <source>
        <dbReference type="SAM" id="Phobius"/>
    </source>
</evidence>
<dbReference type="InterPro" id="IPR026508">
    <property type="entry name" value="TMEM164"/>
</dbReference>
<protein>
    <submittedName>
        <fullName evidence="3">Oidioi.mRNA.OKI2018_I69.chr1.g1594.t1.cds</fullName>
    </submittedName>
</protein>
<feature type="transmembrane region" description="Helical" evidence="2">
    <location>
        <begin position="561"/>
        <end position="584"/>
    </location>
</feature>
<dbReference type="PANTHER" id="PTHR20948">
    <property type="entry name" value="TRANSMEMBRANE PROTEIN 164"/>
    <property type="match status" value="1"/>
</dbReference>
<feature type="compositionally biased region" description="Polar residues" evidence="1">
    <location>
        <begin position="84"/>
        <end position="97"/>
    </location>
</feature>
<feature type="transmembrane region" description="Helical" evidence="2">
    <location>
        <begin position="472"/>
        <end position="489"/>
    </location>
</feature>
<dbReference type="Pfam" id="PF14808">
    <property type="entry name" value="TMEM164"/>
    <property type="match status" value="1"/>
</dbReference>
<keyword evidence="4" id="KW-1185">Reference proteome</keyword>
<name>A0ABN7SRX3_OIKDI</name>
<feature type="transmembrane region" description="Helical" evidence="2">
    <location>
        <begin position="536"/>
        <end position="554"/>
    </location>
</feature>
<evidence type="ECO:0000256" key="1">
    <source>
        <dbReference type="SAM" id="MobiDB-lite"/>
    </source>
</evidence>
<accession>A0ABN7SRX3</accession>
<dbReference type="EMBL" id="OU015566">
    <property type="protein sequence ID" value="CAG5104842.1"/>
    <property type="molecule type" value="Genomic_DNA"/>
</dbReference>